<dbReference type="GO" id="GO:0008763">
    <property type="term" value="F:UDP-N-acetylmuramate-L-alanine ligase activity"/>
    <property type="evidence" value="ECO:0007669"/>
    <property type="project" value="UniProtKB-EC"/>
</dbReference>
<dbReference type="Gene3D" id="3.40.1190.10">
    <property type="entry name" value="Mur-like, catalytic domain"/>
    <property type="match status" value="1"/>
</dbReference>
<reference evidence="12" key="1">
    <citation type="submission" date="2020-05" db="EMBL/GenBank/DDBJ databases">
        <authorList>
            <person name="Chiriac C."/>
            <person name="Salcher M."/>
            <person name="Ghai R."/>
            <person name="Kavagutti S V."/>
        </authorList>
    </citation>
    <scope>NUCLEOTIDE SEQUENCE</scope>
</reference>
<dbReference type="InterPro" id="IPR036615">
    <property type="entry name" value="Mur_ligase_C_dom_sf"/>
</dbReference>
<comment type="catalytic activity">
    <reaction evidence="8">
        <text>UDP-N-acetyl-alpha-D-muramate + L-alanine + ATP = UDP-N-acetyl-alpha-D-muramoyl-L-alanine + ADP + phosphate + H(+)</text>
        <dbReference type="Rhea" id="RHEA:23372"/>
        <dbReference type="ChEBI" id="CHEBI:15378"/>
        <dbReference type="ChEBI" id="CHEBI:30616"/>
        <dbReference type="ChEBI" id="CHEBI:43474"/>
        <dbReference type="ChEBI" id="CHEBI:57972"/>
        <dbReference type="ChEBI" id="CHEBI:70757"/>
        <dbReference type="ChEBI" id="CHEBI:83898"/>
        <dbReference type="ChEBI" id="CHEBI:456216"/>
        <dbReference type="EC" id="6.3.2.8"/>
    </reaction>
</comment>
<keyword evidence="7" id="KW-0067">ATP-binding</keyword>
<dbReference type="InterPro" id="IPR000713">
    <property type="entry name" value="Mur_ligase_N"/>
</dbReference>
<dbReference type="SUPFAM" id="SSF53623">
    <property type="entry name" value="MurD-like peptide ligases, catalytic domain"/>
    <property type="match status" value="1"/>
</dbReference>
<dbReference type="PANTHER" id="PTHR43445:SF3">
    <property type="entry name" value="UDP-N-ACETYLMURAMATE--L-ALANINE LIGASE"/>
    <property type="match status" value="1"/>
</dbReference>
<name>A0A6J6UUU8_9ZZZZ</name>
<evidence type="ECO:0000256" key="3">
    <source>
        <dbReference type="ARBA" id="ARBA00012211"/>
    </source>
</evidence>
<dbReference type="SUPFAM" id="SSF53244">
    <property type="entry name" value="MurD-like peptide ligases, peptide-binding domain"/>
    <property type="match status" value="1"/>
</dbReference>
<dbReference type="Pfam" id="PF08245">
    <property type="entry name" value="Mur_ligase_M"/>
    <property type="match status" value="1"/>
</dbReference>
<dbReference type="GO" id="GO:0005524">
    <property type="term" value="F:ATP binding"/>
    <property type="evidence" value="ECO:0007669"/>
    <property type="project" value="UniProtKB-KW"/>
</dbReference>
<dbReference type="InterPro" id="IPR013221">
    <property type="entry name" value="Mur_ligase_cen"/>
</dbReference>
<dbReference type="UniPathway" id="UPA00219"/>
<dbReference type="EMBL" id="CAEZYU010000191">
    <property type="protein sequence ID" value="CAB4763671.1"/>
    <property type="molecule type" value="Genomic_DNA"/>
</dbReference>
<dbReference type="EC" id="6.3.2.8" evidence="3"/>
<evidence type="ECO:0000256" key="1">
    <source>
        <dbReference type="ARBA" id="ARBA00004496"/>
    </source>
</evidence>
<dbReference type="InterPro" id="IPR036565">
    <property type="entry name" value="Mur-like_cat_sf"/>
</dbReference>
<protein>
    <recommendedName>
        <fullName evidence="3">UDP-N-acetylmuramate--L-alanine ligase</fullName>
        <ecNumber evidence="3">6.3.2.8</ecNumber>
    </recommendedName>
</protein>
<dbReference type="Gene3D" id="3.90.190.20">
    <property type="entry name" value="Mur ligase, C-terminal domain"/>
    <property type="match status" value="1"/>
</dbReference>
<feature type="domain" description="Mur ligase C-terminal" evidence="10">
    <location>
        <begin position="340"/>
        <end position="471"/>
    </location>
</feature>
<dbReference type="PANTHER" id="PTHR43445">
    <property type="entry name" value="UDP-N-ACETYLMURAMATE--L-ALANINE LIGASE-RELATED"/>
    <property type="match status" value="1"/>
</dbReference>
<keyword evidence="4" id="KW-0963">Cytoplasm</keyword>
<evidence type="ECO:0000256" key="4">
    <source>
        <dbReference type="ARBA" id="ARBA00022490"/>
    </source>
</evidence>
<dbReference type="SUPFAM" id="SSF51984">
    <property type="entry name" value="MurCD N-terminal domain"/>
    <property type="match status" value="1"/>
</dbReference>
<evidence type="ECO:0000256" key="7">
    <source>
        <dbReference type="ARBA" id="ARBA00022840"/>
    </source>
</evidence>
<evidence type="ECO:0000313" key="12">
    <source>
        <dbReference type="EMBL" id="CAB4763671.1"/>
    </source>
</evidence>
<evidence type="ECO:0000256" key="2">
    <source>
        <dbReference type="ARBA" id="ARBA00004752"/>
    </source>
</evidence>
<evidence type="ECO:0000313" key="13">
    <source>
        <dbReference type="EMBL" id="CAB4919986.1"/>
    </source>
</evidence>
<dbReference type="Gene3D" id="3.40.50.720">
    <property type="entry name" value="NAD(P)-binding Rossmann-like Domain"/>
    <property type="match status" value="1"/>
</dbReference>
<dbReference type="InterPro" id="IPR004101">
    <property type="entry name" value="Mur_ligase_C"/>
</dbReference>
<dbReference type="AlphaFoldDB" id="A0A6J6UUU8"/>
<feature type="domain" description="Mur ligase N-terminal catalytic" evidence="9">
    <location>
        <begin position="28"/>
        <end position="124"/>
    </location>
</feature>
<evidence type="ECO:0000259" key="11">
    <source>
        <dbReference type="Pfam" id="PF08245"/>
    </source>
</evidence>
<dbReference type="EMBL" id="CAFBMG010000229">
    <property type="protein sequence ID" value="CAB4919986.1"/>
    <property type="molecule type" value="Genomic_DNA"/>
</dbReference>
<comment type="subcellular location">
    <subcellularLocation>
        <location evidence="1">Cytoplasm</location>
    </subcellularLocation>
</comment>
<dbReference type="InterPro" id="IPR005758">
    <property type="entry name" value="UDP-N-AcMur_Ala_ligase_MurC"/>
</dbReference>
<dbReference type="GO" id="GO:0005737">
    <property type="term" value="C:cytoplasm"/>
    <property type="evidence" value="ECO:0007669"/>
    <property type="project" value="UniProtKB-SubCell"/>
</dbReference>
<organism evidence="12">
    <name type="scientific">freshwater metagenome</name>
    <dbReference type="NCBI Taxonomy" id="449393"/>
    <lineage>
        <taxon>unclassified sequences</taxon>
        <taxon>metagenomes</taxon>
        <taxon>ecological metagenomes</taxon>
    </lineage>
</organism>
<evidence type="ECO:0000256" key="6">
    <source>
        <dbReference type="ARBA" id="ARBA00022741"/>
    </source>
</evidence>
<dbReference type="Pfam" id="PF01225">
    <property type="entry name" value="Mur_ligase"/>
    <property type="match status" value="1"/>
</dbReference>
<dbReference type="Pfam" id="PF02875">
    <property type="entry name" value="Mur_ligase_C"/>
    <property type="match status" value="1"/>
</dbReference>
<dbReference type="HAMAP" id="MF_00046">
    <property type="entry name" value="MurC"/>
    <property type="match status" value="1"/>
</dbReference>
<gene>
    <name evidence="12" type="ORF">UFOPK2766_02381</name>
    <name evidence="13" type="ORF">UFOPK3519_01881</name>
</gene>
<dbReference type="NCBIfam" id="TIGR01082">
    <property type="entry name" value="murC"/>
    <property type="match status" value="1"/>
</dbReference>
<dbReference type="GO" id="GO:0009252">
    <property type="term" value="P:peptidoglycan biosynthetic process"/>
    <property type="evidence" value="ECO:0007669"/>
    <property type="project" value="UniProtKB-UniPathway"/>
</dbReference>
<proteinExistence type="inferred from homology"/>
<keyword evidence="5" id="KW-0436">Ligase</keyword>
<sequence length="490" mass="51539">MGAHSWFGGAVTSRKVAANTYDLSSPRRIHVVAAGGAGMSALATVLVQQGHQVSGSDQVQSEALQRLTALGVRTSVGHQALNVHGSDFLIASSAVNAENVELVEAERVGIAVLRRSDLLPALAEMQPFVSVSGTHGKTTTSSMLAVALIAAGADPSFLIGAEVTSLGAAAAYRSGRHFVLEADESDGSFLSGPRAAALITNIEPDHLEFWGGWEQLLDGFRRFLNETDGPRVVCSDDPAAAQLGTECGAVSYGTSAEASYRMTDLRLGSQSCSFKLRLPFASLEAGSDLGQLPQQVDVHLAVPGLHNATNAAGALALVAELGYRIEDAVEGLRSYSGVARRFERRGSAAGVQFVDDYAHLPTEVRAALAAGRSGDWGRVVAVFQPHRYSRTQALFHEFADAFTQADLLVLTEIYAAGEEPREGVNGMLLFDAVRDAHPEAQVVWCADLDQAAAYLGTELAAGDLCLSIGAGSITTLADLVLPLLQSRPDS</sequence>
<keyword evidence="6" id="KW-0547">Nucleotide-binding</keyword>
<evidence type="ECO:0000256" key="8">
    <source>
        <dbReference type="ARBA" id="ARBA00047833"/>
    </source>
</evidence>
<feature type="domain" description="Mur ligase central" evidence="11">
    <location>
        <begin position="131"/>
        <end position="317"/>
    </location>
</feature>
<evidence type="ECO:0000259" key="10">
    <source>
        <dbReference type="Pfam" id="PF02875"/>
    </source>
</evidence>
<dbReference type="InterPro" id="IPR050061">
    <property type="entry name" value="MurCDEF_pg_biosynth"/>
</dbReference>
<evidence type="ECO:0000259" key="9">
    <source>
        <dbReference type="Pfam" id="PF01225"/>
    </source>
</evidence>
<accession>A0A6J6UUU8</accession>
<comment type="pathway">
    <text evidence="2">Cell wall biogenesis; peptidoglycan biosynthesis.</text>
</comment>
<evidence type="ECO:0000256" key="5">
    <source>
        <dbReference type="ARBA" id="ARBA00022598"/>
    </source>
</evidence>